<name>A0A8S1HTS7_9PELO</name>
<dbReference type="EMBL" id="CAJGYM010000121">
    <property type="protein sequence ID" value="CAD6198295.1"/>
    <property type="molecule type" value="Genomic_DNA"/>
</dbReference>
<dbReference type="Proteomes" id="UP000835052">
    <property type="component" value="Unassembled WGS sequence"/>
</dbReference>
<feature type="signal peptide" evidence="1">
    <location>
        <begin position="1"/>
        <end position="22"/>
    </location>
</feature>
<evidence type="ECO:0000256" key="1">
    <source>
        <dbReference type="SAM" id="SignalP"/>
    </source>
</evidence>
<accession>A0A8S1HTS7</accession>
<keyword evidence="3" id="KW-1185">Reference proteome</keyword>
<organism evidence="2 3">
    <name type="scientific">Caenorhabditis auriculariae</name>
    <dbReference type="NCBI Taxonomy" id="2777116"/>
    <lineage>
        <taxon>Eukaryota</taxon>
        <taxon>Metazoa</taxon>
        <taxon>Ecdysozoa</taxon>
        <taxon>Nematoda</taxon>
        <taxon>Chromadorea</taxon>
        <taxon>Rhabditida</taxon>
        <taxon>Rhabditina</taxon>
        <taxon>Rhabditomorpha</taxon>
        <taxon>Rhabditoidea</taxon>
        <taxon>Rhabditidae</taxon>
        <taxon>Peloderinae</taxon>
        <taxon>Caenorhabditis</taxon>
    </lineage>
</organism>
<feature type="chain" id="PRO_5035768325" evidence="1">
    <location>
        <begin position="23"/>
        <end position="203"/>
    </location>
</feature>
<comment type="caution">
    <text evidence="2">The sequence shown here is derived from an EMBL/GenBank/DDBJ whole genome shotgun (WGS) entry which is preliminary data.</text>
</comment>
<reference evidence="2" key="1">
    <citation type="submission" date="2020-10" db="EMBL/GenBank/DDBJ databases">
        <authorList>
            <person name="Kikuchi T."/>
        </authorList>
    </citation>
    <scope>NUCLEOTIDE SEQUENCE</scope>
    <source>
        <strain evidence="2">NKZ352</strain>
    </source>
</reference>
<sequence length="203" mass="23058">MTLLQNVLISLFFFNLSEQLQSDKCCQIALGSGSEREKKTFEAMCRTLSCTKGEVQINEETVRYNRTWTNQISKSGPIEFDHVDVHIKKMLSLVEVIYLTKITEAPHAVKFVNSTVSEEEFKNLKSIEILGDFLEDYCDGRKLVEIDKLSDVPMKVQDRLNGAVDKLTEPCADLKKVTPGYKKLSSQIHLMSSLLALLPTFYL</sequence>
<dbReference type="AlphaFoldDB" id="A0A8S1HTS7"/>
<gene>
    <name evidence="2" type="ORF">CAUJ_LOCUS14201</name>
</gene>
<evidence type="ECO:0000313" key="3">
    <source>
        <dbReference type="Proteomes" id="UP000835052"/>
    </source>
</evidence>
<keyword evidence="1" id="KW-0732">Signal</keyword>
<protein>
    <submittedName>
        <fullName evidence="2">Uncharacterized protein</fullName>
    </submittedName>
</protein>
<evidence type="ECO:0000313" key="2">
    <source>
        <dbReference type="EMBL" id="CAD6198295.1"/>
    </source>
</evidence>
<proteinExistence type="predicted"/>